<organism evidence="2 3">
    <name type="scientific">Roseovarius litoreus</name>
    <dbReference type="NCBI Taxonomy" id="1155722"/>
    <lineage>
        <taxon>Bacteria</taxon>
        <taxon>Pseudomonadati</taxon>
        <taxon>Pseudomonadota</taxon>
        <taxon>Alphaproteobacteria</taxon>
        <taxon>Rhodobacterales</taxon>
        <taxon>Roseobacteraceae</taxon>
        <taxon>Roseovarius</taxon>
    </lineage>
</organism>
<accession>A0A1M7H1W8</accession>
<gene>
    <name evidence="2" type="ORF">SAMN05443432_105223</name>
</gene>
<sequence length="376" mass="41088">MAADPETIDPIAALPDWVPEPARRYIAHTEAGTSIRALARRAGCHASTVLRQIRAYEARRDDPLVDAALRRIGRRMPPPVRRHPAQEETRKMDKTVLQDTAALAGGTLLSEACRVLKRLCESGAVLAVAADMEKAVVLRDGPSGQASRTAVVDRSVAEAMALNHWIACQSQGRVSRYRITKSGREAMMTLLDDTPASQDGIAAGFRDMRPALAHDRADSHANDASDRQRRLRYGAAETPLIALARRRDRDGLHFLSPELVRAGERLREDFDLAGLVPLRPGSWDQMMLQTTHAPGHAQGGPGSPDAARLRVLEALRELGPGLGDVALRCCCYLEGLETAEKRMGWSARSGKIVLRIALQRLRRHYDGLHDGGGLIG</sequence>
<name>A0A1M7H1W8_9RHOB</name>
<dbReference type="Pfam" id="PF20057">
    <property type="entry name" value="DUF6456"/>
    <property type="match status" value="1"/>
</dbReference>
<dbReference type="RefSeq" id="WP_149779780.1">
    <property type="nucleotide sequence ID" value="NZ_FRCB01000005.1"/>
</dbReference>
<evidence type="ECO:0000259" key="1">
    <source>
        <dbReference type="Pfam" id="PF20057"/>
    </source>
</evidence>
<proteinExistence type="predicted"/>
<evidence type="ECO:0000313" key="2">
    <source>
        <dbReference type="EMBL" id="SHM22356.1"/>
    </source>
</evidence>
<dbReference type="EMBL" id="FRCB01000005">
    <property type="protein sequence ID" value="SHM22356.1"/>
    <property type="molecule type" value="Genomic_DNA"/>
</dbReference>
<dbReference type="AlphaFoldDB" id="A0A1M7H1W8"/>
<keyword evidence="3" id="KW-1185">Reference proteome</keyword>
<evidence type="ECO:0000313" key="3">
    <source>
        <dbReference type="Proteomes" id="UP000322545"/>
    </source>
</evidence>
<dbReference type="InterPro" id="IPR045599">
    <property type="entry name" value="DUF6456"/>
</dbReference>
<dbReference type="Proteomes" id="UP000322545">
    <property type="component" value="Unassembled WGS sequence"/>
</dbReference>
<feature type="domain" description="DUF6456" evidence="1">
    <location>
        <begin position="232"/>
        <end position="366"/>
    </location>
</feature>
<reference evidence="2 3" key="1">
    <citation type="submission" date="2016-11" db="EMBL/GenBank/DDBJ databases">
        <authorList>
            <person name="Varghese N."/>
            <person name="Submissions S."/>
        </authorList>
    </citation>
    <scope>NUCLEOTIDE SEQUENCE [LARGE SCALE GENOMIC DNA]</scope>
    <source>
        <strain evidence="2 3">DSM 28249</strain>
    </source>
</reference>
<protein>
    <recommendedName>
        <fullName evidence="1">DUF6456 domain-containing protein</fullName>
    </recommendedName>
</protein>